<name>A0A7M4DMU7_9MICO</name>
<evidence type="ECO:0000256" key="1">
    <source>
        <dbReference type="ARBA" id="ARBA00001933"/>
    </source>
</evidence>
<dbReference type="AlphaFoldDB" id="A0A7M4DMU7"/>
<sequence length="419" mass="42503">MTTPPVYLDHAATTPVRPEVAAAFAEAALELGNPSSLHTRGRAARRVVEESRESIAADLGAHPTEVIFTAGGSEADNLAVKGVWFAATEARPEATGVAISAVEHHAVLDAAHWLAEREGAQVTEIAVGPDGVIRLDEIARLLDVAGPRTAVISVMWANNEVGSIQPVADVVALAAAHGVPVHSDAVQAVGHVPIDFAASGLAALALSGHKLGAPIGVGALLARRDLAMTPVLHGGGQERGVRSGTVNTPGIRALAVAVRAAVADLTEETARLTALRDRLVAGVLEAVPGATLRGTPSGEHRLPGNAHFTIEGTDADALLFGLDMVGVCASSGSACQAGVQQPSHVLAAMGDDDVRARSAVRLTLGHTSTGSDVDTLLAVLPDVVERARAAHNPRRTPTAAATAAATGTTATGTTAGVSH</sequence>
<evidence type="ECO:0000256" key="4">
    <source>
        <dbReference type="ARBA" id="ARBA00022723"/>
    </source>
</evidence>
<dbReference type="PANTHER" id="PTHR11601:SF34">
    <property type="entry name" value="CYSTEINE DESULFURASE"/>
    <property type="match status" value="1"/>
</dbReference>
<dbReference type="GO" id="GO:0051536">
    <property type="term" value="F:iron-sulfur cluster binding"/>
    <property type="evidence" value="ECO:0007669"/>
    <property type="project" value="UniProtKB-KW"/>
</dbReference>
<reference evidence="11 12" key="1">
    <citation type="submission" date="2019-11" db="EMBL/GenBank/DDBJ databases">
        <authorList>
            <person name="Criscuolo A."/>
        </authorList>
    </citation>
    <scope>NUCLEOTIDE SEQUENCE [LARGE SCALE GENOMIC DNA]</scope>
    <source>
        <strain evidence="11">CIP111667</strain>
    </source>
</reference>
<feature type="compositionally biased region" description="Low complexity" evidence="9">
    <location>
        <begin position="398"/>
        <end position="419"/>
    </location>
</feature>
<dbReference type="Gene3D" id="3.40.640.10">
    <property type="entry name" value="Type I PLP-dependent aspartate aminotransferase-like (Major domain)"/>
    <property type="match status" value="1"/>
</dbReference>
<dbReference type="EC" id="2.8.1.7" evidence="11"/>
<dbReference type="InterPro" id="IPR015424">
    <property type="entry name" value="PyrdxlP-dep_Trfase"/>
</dbReference>
<feature type="domain" description="Aminotransferase class V" evidence="10">
    <location>
        <begin position="6"/>
        <end position="376"/>
    </location>
</feature>
<evidence type="ECO:0000313" key="12">
    <source>
        <dbReference type="Proteomes" id="UP000419743"/>
    </source>
</evidence>
<dbReference type="InterPro" id="IPR000192">
    <property type="entry name" value="Aminotrans_V_dom"/>
</dbReference>
<keyword evidence="12" id="KW-1185">Reference proteome</keyword>
<organism evidence="11 12">
    <name type="scientific">Occultella aeris</name>
    <dbReference type="NCBI Taxonomy" id="2761496"/>
    <lineage>
        <taxon>Bacteria</taxon>
        <taxon>Bacillati</taxon>
        <taxon>Actinomycetota</taxon>
        <taxon>Actinomycetes</taxon>
        <taxon>Micrococcales</taxon>
        <taxon>Ruaniaceae</taxon>
        <taxon>Occultella</taxon>
    </lineage>
</organism>
<keyword evidence="7" id="KW-0411">Iron-sulfur</keyword>
<keyword evidence="6" id="KW-0408">Iron</keyword>
<feature type="region of interest" description="Disordered" evidence="9">
    <location>
        <begin position="388"/>
        <end position="419"/>
    </location>
</feature>
<comment type="catalytic activity">
    <reaction evidence="8">
        <text>(sulfur carrier)-H + L-cysteine = (sulfur carrier)-SH + L-alanine</text>
        <dbReference type="Rhea" id="RHEA:43892"/>
        <dbReference type="Rhea" id="RHEA-COMP:14737"/>
        <dbReference type="Rhea" id="RHEA-COMP:14739"/>
        <dbReference type="ChEBI" id="CHEBI:29917"/>
        <dbReference type="ChEBI" id="CHEBI:35235"/>
        <dbReference type="ChEBI" id="CHEBI:57972"/>
        <dbReference type="ChEBI" id="CHEBI:64428"/>
        <dbReference type="EC" id="2.8.1.7"/>
    </reaction>
</comment>
<dbReference type="InterPro" id="IPR015421">
    <property type="entry name" value="PyrdxlP-dep_Trfase_major"/>
</dbReference>
<evidence type="ECO:0000256" key="2">
    <source>
        <dbReference type="ARBA" id="ARBA00006490"/>
    </source>
</evidence>
<dbReference type="InterPro" id="IPR016454">
    <property type="entry name" value="Cysteine_dSase"/>
</dbReference>
<dbReference type="PIRSF" id="PIRSF005572">
    <property type="entry name" value="NifS"/>
    <property type="match status" value="1"/>
</dbReference>
<keyword evidence="3 11" id="KW-0808">Transferase</keyword>
<dbReference type="Gene3D" id="3.90.1150.10">
    <property type="entry name" value="Aspartate Aminotransferase, domain 1"/>
    <property type="match status" value="1"/>
</dbReference>
<evidence type="ECO:0000256" key="3">
    <source>
        <dbReference type="ARBA" id="ARBA00022679"/>
    </source>
</evidence>
<evidence type="ECO:0000313" key="11">
    <source>
        <dbReference type="EMBL" id="VZO38742.1"/>
    </source>
</evidence>
<comment type="caution">
    <text evidence="11">The sequence shown here is derived from an EMBL/GenBank/DDBJ whole genome shotgun (WGS) entry which is preliminary data.</text>
</comment>
<evidence type="ECO:0000256" key="5">
    <source>
        <dbReference type="ARBA" id="ARBA00022898"/>
    </source>
</evidence>
<evidence type="ECO:0000256" key="6">
    <source>
        <dbReference type="ARBA" id="ARBA00023004"/>
    </source>
</evidence>
<dbReference type="GO" id="GO:0046872">
    <property type="term" value="F:metal ion binding"/>
    <property type="evidence" value="ECO:0007669"/>
    <property type="project" value="UniProtKB-KW"/>
</dbReference>
<dbReference type="InterPro" id="IPR015422">
    <property type="entry name" value="PyrdxlP-dep_Trfase_small"/>
</dbReference>
<dbReference type="PANTHER" id="PTHR11601">
    <property type="entry name" value="CYSTEINE DESULFURYLASE FAMILY MEMBER"/>
    <property type="match status" value="1"/>
</dbReference>
<keyword evidence="5" id="KW-0663">Pyridoxal phosphate</keyword>
<keyword evidence="4" id="KW-0479">Metal-binding</keyword>
<protein>
    <submittedName>
        <fullName evidence="11">Cysteine desulfurase</fullName>
        <ecNumber evidence="11">2.8.1.7</ecNumber>
    </submittedName>
</protein>
<dbReference type="Proteomes" id="UP000419743">
    <property type="component" value="Unassembled WGS sequence"/>
</dbReference>
<gene>
    <name evidence="11" type="primary">iscS</name>
    <name evidence="11" type="ORF">HALOF300_03474</name>
</gene>
<dbReference type="RefSeq" id="WP_197522639.1">
    <property type="nucleotide sequence ID" value="NZ_CACRYJ010000050.1"/>
</dbReference>
<dbReference type="Pfam" id="PF00266">
    <property type="entry name" value="Aminotran_5"/>
    <property type="match status" value="1"/>
</dbReference>
<evidence type="ECO:0000256" key="8">
    <source>
        <dbReference type="ARBA" id="ARBA00050776"/>
    </source>
</evidence>
<dbReference type="EMBL" id="CACRYJ010000050">
    <property type="protein sequence ID" value="VZO38742.1"/>
    <property type="molecule type" value="Genomic_DNA"/>
</dbReference>
<evidence type="ECO:0000256" key="9">
    <source>
        <dbReference type="SAM" id="MobiDB-lite"/>
    </source>
</evidence>
<dbReference type="GO" id="GO:0031071">
    <property type="term" value="F:cysteine desulfurase activity"/>
    <property type="evidence" value="ECO:0007669"/>
    <property type="project" value="UniProtKB-EC"/>
</dbReference>
<comment type="cofactor">
    <cofactor evidence="1">
        <name>pyridoxal 5'-phosphate</name>
        <dbReference type="ChEBI" id="CHEBI:597326"/>
    </cofactor>
</comment>
<accession>A0A7M4DMU7</accession>
<dbReference type="FunFam" id="3.40.640.10:FF:000084">
    <property type="entry name" value="IscS-like cysteine desulfurase"/>
    <property type="match status" value="1"/>
</dbReference>
<evidence type="ECO:0000256" key="7">
    <source>
        <dbReference type="ARBA" id="ARBA00023014"/>
    </source>
</evidence>
<comment type="similarity">
    <text evidence="2">Belongs to the class-V pyridoxal-phosphate-dependent aminotransferase family. NifS/IscS subfamily.</text>
</comment>
<dbReference type="SUPFAM" id="SSF53383">
    <property type="entry name" value="PLP-dependent transferases"/>
    <property type="match status" value="1"/>
</dbReference>
<evidence type="ECO:0000259" key="10">
    <source>
        <dbReference type="Pfam" id="PF00266"/>
    </source>
</evidence>
<dbReference type="Gene3D" id="1.10.260.50">
    <property type="match status" value="1"/>
</dbReference>
<proteinExistence type="inferred from homology"/>